<feature type="compositionally biased region" description="Basic and acidic residues" evidence="1">
    <location>
        <begin position="344"/>
        <end position="355"/>
    </location>
</feature>
<name>A0AAV7PYQ1_PLEWA</name>
<dbReference type="EMBL" id="JANPWB010000011">
    <property type="protein sequence ID" value="KAJ1132397.1"/>
    <property type="molecule type" value="Genomic_DNA"/>
</dbReference>
<evidence type="ECO:0000313" key="3">
    <source>
        <dbReference type="Proteomes" id="UP001066276"/>
    </source>
</evidence>
<sequence length="395" mass="44698">METPLRFAFLPSLRNPPVTEACSPAPSQTPRAPAVTRCRGLRLTRSTPLGLVLRPLSRCRSVLTYLHVNTNLDKPVRAPFYEITNLDKSVLTPFYEITNLDKSVQAPFYELTNLDKSVRASFYELTNLDKPVRAPFYELTNLDKSVRASFYELTNLDKSVRAPFYEITNLDKSVRASFYDITNSDKFVQAPFYEITNLNKPVRAPFYEITNLDKSVRAPFYEITNFDKSVRVPFYEITNLMEGHFLTAALLLSGCGEEVLSKGLDTACLLFPEVSGPKRLHLYNKDSLCCEIQCTACQKQPTACIAVKISLHAEPERRSQTSQQEDRRSACQLPEKNRRSGCRAVEKRLPDRRSSSDFILSVPEGHASSPWRLKTPQPEEDPCLSAGNRRTTVPA</sequence>
<organism evidence="2 3">
    <name type="scientific">Pleurodeles waltl</name>
    <name type="common">Iberian ribbed newt</name>
    <dbReference type="NCBI Taxonomy" id="8319"/>
    <lineage>
        <taxon>Eukaryota</taxon>
        <taxon>Metazoa</taxon>
        <taxon>Chordata</taxon>
        <taxon>Craniata</taxon>
        <taxon>Vertebrata</taxon>
        <taxon>Euteleostomi</taxon>
        <taxon>Amphibia</taxon>
        <taxon>Batrachia</taxon>
        <taxon>Caudata</taxon>
        <taxon>Salamandroidea</taxon>
        <taxon>Salamandridae</taxon>
        <taxon>Pleurodelinae</taxon>
        <taxon>Pleurodeles</taxon>
    </lineage>
</organism>
<evidence type="ECO:0000313" key="2">
    <source>
        <dbReference type="EMBL" id="KAJ1132397.1"/>
    </source>
</evidence>
<dbReference type="Proteomes" id="UP001066276">
    <property type="component" value="Chromosome 7"/>
</dbReference>
<dbReference type="AlphaFoldDB" id="A0AAV7PYQ1"/>
<feature type="compositionally biased region" description="Basic and acidic residues" evidence="1">
    <location>
        <begin position="315"/>
        <end position="329"/>
    </location>
</feature>
<feature type="region of interest" description="Disordered" evidence="1">
    <location>
        <begin position="315"/>
        <end position="395"/>
    </location>
</feature>
<evidence type="ECO:0000256" key="1">
    <source>
        <dbReference type="SAM" id="MobiDB-lite"/>
    </source>
</evidence>
<keyword evidence="3" id="KW-1185">Reference proteome</keyword>
<gene>
    <name evidence="2" type="ORF">NDU88_010711</name>
</gene>
<protein>
    <submittedName>
        <fullName evidence="2">Uncharacterized protein</fullName>
    </submittedName>
</protein>
<reference evidence="2" key="1">
    <citation type="journal article" date="2022" name="bioRxiv">
        <title>Sequencing and chromosome-scale assembly of the giantPleurodeles waltlgenome.</title>
        <authorList>
            <person name="Brown T."/>
            <person name="Elewa A."/>
            <person name="Iarovenko S."/>
            <person name="Subramanian E."/>
            <person name="Araus A.J."/>
            <person name="Petzold A."/>
            <person name="Susuki M."/>
            <person name="Suzuki K.-i.T."/>
            <person name="Hayashi T."/>
            <person name="Toyoda A."/>
            <person name="Oliveira C."/>
            <person name="Osipova E."/>
            <person name="Leigh N.D."/>
            <person name="Simon A."/>
            <person name="Yun M.H."/>
        </authorList>
    </citation>
    <scope>NUCLEOTIDE SEQUENCE</scope>
    <source>
        <strain evidence="2">20211129_DDA</strain>
        <tissue evidence="2">Liver</tissue>
    </source>
</reference>
<proteinExistence type="predicted"/>
<accession>A0AAV7PYQ1</accession>
<comment type="caution">
    <text evidence="2">The sequence shown here is derived from an EMBL/GenBank/DDBJ whole genome shotgun (WGS) entry which is preliminary data.</text>
</comment>